<feature type="transmembrane region" description="Helical" evidence="1">
    <location>
        <begin position="100"/>
        <end position="118"/>
    </location>
</feature>
<sequence length="230" mass="24020">MKAIIVATAAIAFVLSPVVSQSFGGFEPDQFPIPQDHPPAQPAGYAFAIWSLIYAWLVAHAGFGLLKRADAADWDATRWPLAISLVIGAAWIPTAQQSVLTATVLIWLMLGTAVWAYLKAPARDEWWAKVPLGLYAGWLTAASWVSVALVGAGWGIGPGALAWAWIVLVLALLFAAAVLTRAGRAPEYGAAVAWAAVGIAVANFGSQTLLAIAALLGAVGILALSLLARN</sequence>
<feature type="transmembrane region" description="Helical" evidence="1">
    <location>
        <begin position="210"/>
        <end position="228"/>
    </location>
</feature>
<organism evidence="2 3">
    <name type="scientific">Psychromarinibacter halotolerans</name>
    <dbReference type="NCBI Taxonomy" id="1775175"/>
    <lineage>
        <taxon>Bacteria</taxon>
        <taxon>Pseudomonadati</taxon>
        <taxon>Pseudomonadota</taxon>
        <taxon>Alphaproteobacteria</taxon>
        <taxon>Rhodobacterales</taxon>
        <taxon>Paracoccaceae</taxon>
        <taxon>Psychromarinibacter</taxon>
    </lineage>
</organism>
<feature type="transmembrane region" description="Helical" evidence="1">
    <location>
        <begin position="78"/>
        <end position="94"/>
    </location>
</feature>
<feature type="transmembrane region" description="Helical" evidence="1">
    <location>
        <begin position="44"/>
        <end position="66"/>
    </location>
</feature>
<proteinExistence type="predicted"/>
<protein>
    <recommendedName>
        <fullName evidence="4">TspO/MBR related protein</fullName>
    </recommendedName>
</protein>
<evidence type="ECO:0000313" key="3">
    <source>
        <dbReference type="Proteomes" id="UP001595632"/>
    </source>
</evidence>
<comment type="caution">
    <text evidence="2">The sequence shown here is derived from an EMBL/GenBank/DDBJ whole genome shotgun (WGS) entry which is preliminary data.</text>
</comment>
<reference evidence="3" key="1">
    <citation type="journal article" date="2019" name="Int. J. Syst. Evol. Microbiol.">
        <title>The Global Catalogue of Microorganisms (GCM) 10K type strain sequencing project: providing services to taxonomists for standard genome sequencing and annotation.</title>
        <authorList>
            <consortium name="The Broad Institute Genomics Platform"/>
            <consortium name="The Broad Institute Genome Sequencing Center for Infectious Disease"/>
            <person name="Wu L."/>
            <person name="Ma J."/>
        </authorList>
    </citation>
    <scope>NUCLEOTIDE SEQUENCE [LARGE SCALE GENOMIC DNA]</scope>
    <source>
        <strain evidence="3">KCTC 52366</strain>
    </source>
</reference>
<feature type="transmembrane region" description="Helical" evidence="1">
    <location>
        <begin position="130"/>
        <end position="156"/>
    </location>
</feature>
<keyword evidence="1" id="KW-0812">Transmembrane</keyword>
<feature type="transmembrane region" description="Helical" evidence="1">
    <location>
        <begin position="162"/>
        <end position="180"/>
    </location>
</feature>
<dbReference type="EMBL" id="JBHRTB010000010">
    <property type="protein sequence ID" value="MFC3143325.1"/>
    <property type="molecule type" value="Genomic_DNA"/>
</dbReference>
<accession>A0ABV7GPE9</accession>
<dbReference type="RefSeq" id="WP_275630619.1">
    <property type="nucleotide sequence ID" value="NZ_JARGYD010000001.1"/>
</dbReference>
<evidence type="ECO:0000256" key="1">
    <source>
        <dbReference type="SAM" id="Phobius"/>
    </source>
</evidence>
<evidence type="ECO:0000313" key="2">
    <source>
        <dbReference type="EMBL" id="MFC3143325.1"/>
    </source>
</evidence>
<keyword evidence="3" id="KW-1185">Reference proteome</keyword>
<dbReference type="Proteomes" id="UP001595632">
    <property type="component" value="Unassembled WGS sequence"/>
</dbReference>
<feature type="transmembrane region" description="Helical" evidence="1">
    <location>
        <begin position="187"/>
        <end position="204"/>
    </location>
</feature>
<keyword evidence="1" id="KW-1133">Transmembrane helix</keyword>
<name>A0ABV7GPE9_9RHOB</name>
<evidence type="ECO:0008006" key="4">
    <source>
        <dbReference type="Google" id="ProtNLM"/>
    </source>
</evidence>
<keyword evidence="1" id="KW-0472">Membrane</keyword>
<gene>
    <name evidence="2" type="ORF">ACFOGP_11425</name>
</gene>